<proteinExistence type="predicted"/>
<evidence type="ECO:0000313" key="2">
    <source>
        <dbReference type="EMBL" id="QEC68025.1"/>
    </source>
</evidence>
<name>A0A5B8VA80_9BACT</name>
<evidence type="ECO:0000259" key="1">
    <source>
        <dbReference type="Pfam" id="PF00535"/>
    </source>
</evidence>
<evidence type="ECO:0000313" key="3">
    <source>
        <dbReference type="Proteomes" id="UP000321533"/>
    </source>
</evidence>
<dbReference type="PANTHER" id="PTHR43685:SF2">
    <property type="entry name" value="GLYCOSYLTRANSFERASE 2-LIKE DOMAIN-CONTAINING PROTEIN"/>
    <property type="match status" value="1"/>
</dbReference>
<dbReference type="GO" id="GO:0016740">
    <property type="term" value="F:transferase activity"/>
    <property type="evidence" value="ECO:0007669"/>
    <property type="project" value="UniProtKB-KW"/>
</dbReference>
<dbReference type="InterPro" id="IPR001173">
    <property type="entry name" value="Glyco_trans_2-like"/>
</dbReference>
<reference evidence="2 3" key="1">
    <citation type="journal article" date="2016" name="Int. J. Syst. Evol. Microbiol.">
        <title>Panacibacter ginsenosidivorans gen. nov., sp. nov., with ginsenoside converting activity isolated from soil of a ginseng field.</title>
        <authorList>
            <person name="Siddiqi M.Z."/>
            <person name="Muhammad Shafi S."/>
            <person name="Choi K.D."/>
            <person name="Im W.T."/>
        </authorList>
    </citation>
    <scope>NUCLEOTIDE SEQUENCE [LARGE SCALE GENOMIC DNA]</scope>
    <source>
        <strain evidence="2 3">Gsoil1550</strain>
    </source>
</reference>
<keyword evidence="3" id="KW-1185">Reference proteome</keyword>
<sequence>MDGNLPLLTVIIVVYNGAASIENTIQSTLHLNYENRKIIIIDGGSSDGTTDIIKKYQQQIYYWISEPDKGIYDAMNKGWAQADHDSYIIFLGSGDKILQLPDLSKNIDHNIIYGSVWIGEKLFNSVTDFRLKLGNTVHHQALLIKKSIHPQPPFSLDYPVYADFDFNQRLYKSGIPFIKDKSFYSYALEGGVSAVKNKKESLRVVKKNFGKLYSLLASIYYFLQDARNIK</sequence>
<dbReference type="Gene3D" id="3.90.550.10">
    <property type="entry name" value="Spore Coat Polysaccharide Biosynthesis Protein SpsA, Chain A"/>
    <property type="match status" value="1"/>
</dbReference>
<dbReference type="InterPro" id="IPR029044">
    <property type="entry name" value="Nucleotide-diphossugar_trans"/>
</dbReference>
<gene>
    <name evidence="2" type="ORF">FRZ67_12190</name>
</gene>
<dbReference type="PANTHER" id="PTHR43685">
    <property type="entry name" value="GLYCOSYLTRANSFERASE"/>
    <property type="match status" value="1"/>
</dbReference>
<dbReference type="KEGG" id="pgin:FRZ67_12190"/>
<dbReference type="InterPro" id="IPR050834">
    <property type="entry name" value="Glycosyltransf_2"/>
</dbReference>
<dbReference type="SUPFAM" id="SSF53448">
    <property type="entry name" value="Nucleotide-diphospho-sugar transferases"/>
    <property type="match status" value="1"/>
</dbReference>
<dbReference type="OrthoDB" id="9788101at2"/>
<feature type="domain" description="Glycosyltransferase 2-like" evidence="1">
    <location>
        <begin position="9"/>
        <end position="92"/>
    </location>
</feature>
<dbReference type="EMBL" id="CP042435">
    <property type="protein sequence ID" value="QEC68025.1"/>
    <property type="molecule type" value="Genomic_DNA"/>
</dbReference>
<dbReference type="RefSeq" id="WP_147189832.1">
    <property type="nucleotide sequence ID" value="NZ_CP042435.1"/>
</dbReference>
<organism evidence="2 3">
    <name type="scientific">Panacibacter ginsenosidivorans</name>
    <dbReference type="NCBI Taxonomy" id="1813871"/>
    <lineage>
        <taxon>Bacteria</taxon>
        <taxon>Pseudomonadati</taxon>
        <taxon>Bacteroidota</taxon>
        <taxon>Chitinophagia</taxon>
        <taxon>Chitinophagales</taxon>
        <taxon>Chitinophagaceae</taxon>
        <taxon>Panacibacter</taxon>
    </lineage>
</organism>
<protein>
    <submittedName>
        <fullName evidence="2">Glycosyltransferase</fullName>
    </submittedName>
</protein>
<keyword evidence="2" id="KW-0808">Transferase</keyword>
<accession>A0A5B8VA80</accession>
<dbReference type="Proteomes" id="UP000321533">
    <property type="component" value="Chromosome"/>
</dbReference>
<dbReference type="AlphaFoldDB" id="A0A5B8VA80"/>
<dbReference type="Pfam" id="PF00535">
    <property type="entry name" value="Glycos_transf_2"/>
    <property type="match status" value="1"/>
</dbReference>